<accession>A0A556P8M2</accession>
<dbReference type="InterPro" id="IPR050559">
    <property type="entry name" value="P-Pant_transferase_sf"/>
</dbReference>
<name>A0A556P8M2_9BACI</name>
<keyword evidence="14" id="KW-1185">Reference proteome</keyword>
<dbReference type="HAMAP" id="MF_00101">
    <property type="entry name" value="AcpS"/>
    <property type="match status" value="1"/>
</dbReference>
<evidence type="ECO:0000256" key="5">
    <source>
        <dbReference type="ARBA" id="ARBA00022679"/>
    </source>
</evidence>
<dbReference type="Pfam" id="PF01648">
    <property type="entry name" value="ACPS"/>
    <property type="match status" value="1"/>
</dbReference>
<dbReference type="NCBIfam" id="TIGR00556">
    <property type="entry name" value="pantethn_trn"/>
    <property type="match status" value="1"/>
</dbReference>
<comment type="caution">
    <text evidence="13">The sequence shown here is derived from an EMBL/GenBank/DDBJ whole genome shotgun (WGS) entry which is preliminary data.</text>
</comment>
<keyword evidence="10 11" id="KW-0275">Fatty acid biosynthesis</keyword>
<dbReference type="GO" id="GO:0008897">
    <property type="term" value="F:holo-[acyl-carrier-protein] synthase activity"/>
    <property type="evidence" value="ECO:0007669"/>
    <property type="project" value="UniProtKB-UniRule"/>
</dbReference>
<dbReference type="EC" id="2.7.8.7" evidence="11"/>
<comment type="catalytic activity">
    <reaction evidence="11">
        <text>apo-[ACP] + CoA = holo-[ACP] + adenosine 3',5'-bisphosphate + H(+)</text>
        <dbReference type="Rhea" id="RHEA:12068"/>
        <dbReference type="Rhea" id="RHEA-COMP:9685"/>
        <dbReference type="Rhea" id="RHEA-COMP:9690"/>
        <dbReference type="ChEBI" id="CHEBI:15378"/>
        <dbReference type="ChEBI" id="CHEBI:29999"/>
        <dbReference type="ChEBI" id="CHEBI:57287"/>
        <dbReference type="ChEBI" id="CHEBI:58343"/>
        <dbReference type="ChEBI" id="CHEBI:64479"/>
        <dbReference type="EC" id="2.7.8.7"/>
    </reaction>
</comment>
<keyword evidence="3 11" id="KW-0963">Cytoplasm</keyword>
<evidence type="ECO:0000313" key="13">
    <source>
        <dbReference type="EMBL" id="TSJ60732.1"/>
    </source>
</evidence>
<reference evidence="13 14" key="1">
    <citation type="submission" date="2019-07" db="EMBL/GenBank/DDBJ databases">
        <title>Allobacillus sp. nov. SKP isolated from shrimp paste of Euphausiacea.</title>
        <authorList>
            <person name="Kanchanasin P."/>
            <person name="Tanasupawat S."/>
            <person name="Shi W."/>
            <person name="Wu L."/>
            <person name="Ma J."/>
        </authorList>
    </citation>
    <scope>NUCLEOTIDE SEQUENCE [LARGE SCALE GENOMIC DNA]</scope>
    <source>
        <strain evidence="13 14">SKP4-8</strain>
    </source>
</reference>
<evidence type="ECO:0000256" key="11">
    <source>
        <dbReference type="HAMAP-Rule" id="MF_00101"/>
    </source>
</evidence>
<evidence type="ECO:0000259" key="12">
    <source>
        <dbReference type="Pfam" id="PF01648"/>
    </source>
</evidence>
<protein>
    <recommendedName>
        <fullName evidence="11">Holo-[acyl-carrier-protein] synthase</fullName>
        <shortName evidence="11">Holo-ACP synthase</shortName>
        <ecNumber evidence="11">2.7.8.7</ecNumber>
    </recommendedName>
    <alternativeName>
        <fullName evidence="11">4'-phosphopantetheinyl transferase AcpS</fullName>
    </alternativeName>
</protein>
<dbReference type="GO" id="GO:0000287">
    <property type="term" value="F:magnesium ion binding"/>
    <property type="evidence" value="ECO:0007669"/>
    <property type="project" value="UniProtKB-UniRule"/>
</dbReference>
<dbReference type="InterPro" id="IPR002582">
    <property type="entry name" value="ACPS"/>
</dbReference>
<dbReference type="InterPro" id="IPR008278">
    <property type="entry name" value="4-PPantetheinyl_Trfase_dom"/>
</dbReference>
<comment type="function">
    <text evidence="11">Transfers the 4'-phosphopantetheine moiety from coenzyme A to a Ser of acyl-carrier-protein.</text>
</comment>
<dbReference type="RefSeq" id="WP_144089535.1">
    <property type="nucleotide sequence ID" value="NZ_VMHE01000031.1"/>
</dbReference>
<dbReference type="EMBL" id="VMHE01000031">
    <property type="protein sequence ID" value="TSJ60732.1"/>
    <property type="molecule type" value="Genomic_DNA"/>
</dbReference>
<feature type="domain" description="4'-phosphopantetheinyl transferase" evidence="12">
    <location>
        <begin position="4"/>
        <end position="113"/>
    </location>
</feature>
<evidence type="ECO:0000256" key="2">
    <source>
        <dbReference type="ARBA" id="ARBA00010990"/>
    </source>
</evidence>
<comment type="similarity">
    <text evidence="11">Belongs to the P-Pant transferase superfamily. AcpS family.</text>
</comment>
<evidence type="ECO:0000256" key="4">
    <source>
        <dbReference type="ARBA" id="ARBA00022516"/>
    </source>
</evidence>
<keyword evidence="5 11" id="KW-0808">Transferase</keyword>
<keyword evidence="9 11" id="KW-0443">Lipid metabolism</keyword>
<dbReference type="InterPro" id="IPR004568">
    <property type="entry name" value="Ppantetheine-prot_Trfase_dom"/>
</dbReference>
<evidence type="ECO:0000256" key="9">
    <source>
        <dbReference type="ARBA" id="ARBA00023098"/>
    </source>
</evidence>
<dbReference type="OrthoDB" id="517356at2"/>
<evidence type="ECO:0000256" key="7">
    <source>
        <dbReference type="ARBA" id="ARBA00022832"/>
    </source>
</evidence>
<dbReference type="GO" id="GO:0019878">
    <property type="term" value="P:lysine biosynthetic process via aminoadipic acid"/>
    <property type="evidence" value="ECO:0007669"/>
    <property type="project" value="TreeGrafter"/>
</dbReference>
<evidence type="ECO:0000256" key="3">
    <source>
        <dbReference type="ARBA" id="ARBA00022490"/>
    </source>
</evidence>
<feature type="binding site" evidence="11">
    <location>
        <position position="59"/>
    </location>
    <ligand>
        <name>Mg(2+)</name>
        <dbReference type="ChEBI" id="CHEBI:18420"/>
    </ligand>
</feature>
<evidence type="ECO:0000256" key="8">
    <source>
        <dbReference type="ARBA" id="ARBA00022842"/>
    </source>
</evidence>
<dbReference type="GO" id="GO:0006633">
    <property type="term" value="P:fatty acid biosynthetic process"/>
    <property type="evidence" value="ECO:0007669"/>
    <property type="project" value="UniProtKB-UniRule"/>
</dbReference>
<keyword evidence="6 11" id="KW-0479">Metal-binding</keyword>
<gene>
    <name evidence="11" type="primary">acpS</name>
    <name evidence="13" type="ORF">FPQ13_11815</name>
</gene>
<evidence type="ECO:0000313" key="14">
    <source>
        <dbReference type="Proteomes" id="UP000316425"/>
    </source>
</evidence>
<dbReference type="SUPFAM" id="SSF56214">
    <property type="entry name" value="4'-phosphopantetheinyl transferase"/>
    <property type="match status" value="1"/>
</dbReference>
<organism evidence="13 14">
    <name type="scientific">Allobacillus salarius</name>
    <dbReference type="NCBI Taxonomy" id="1955272"/>
    <lineage>
        <taxon>Bacteria</taxon>
        <taxon>Bacillati</taxon>
        <taxon>Bacillota</taxon>
        <taxon>Bacilli</taxon>
        <taxon>Bacillales</taxon>
        <taxon>Bacillaceae</taxon>
        <taxon>Allobacillus</taxon>
    </lineage>
</organism>
<dbReference type="PANTHER" id="PTHR12215:SF10">
    <property type="entry name" value="L-AMINOADIPATE-SEMIALDEHYDE DEHYDROGENASE-PHOSPHOPANTETHEINYL TRANSFERASE"/>
    <property type="match status" value="1"/>
</dbReference>
<dbReference type="NCBIfam" id="TIGR00516">
    <property type="entry name" value="acpS"/>
    <property type="match status" value="1"/>
</dbReference>
<dbReference type="Proteomes" id="UP000316425">
    <property type="component" value="Unassembled WGS sequence"/>
</dbReference>
<evidence type="ECO:0000256" key="10">
    <source>
        <dbReference type="ARBA" id="ARBA00023160"/>
    </source>
</evidence>
<proteinExistence type="inferred from homology"/>
<comment type="similarity">
    <text evidence="2">Belongs to the P-Pant transferase superfamily. Gsp/Sfp/HetI/AcpT family.</text>
</comment>
<evidence type="ECO:0000256" key="6">
    <source>
        <dbReference type="ARBA" id="ARBA00022723"/>
    </source>
</evidence>
<keyword evidence="7 11" id="KW-0276">Fatty acid metabolism</keyword>
<dbReference type="Gene3D" id="3.90.470.20">
    <property type="entry name" value="4'-phosphopantetheinyl transferase domain"/>
    <property type="match status" value="1"/>
</dbReference>
<keyword evidence="8 11" id="KW-0460">Magnesium</keyword>
<dbReference type="InterPro" id="IPR037143">
    <property type="entry name" value="4-PPantetheinyl_Trfase_dom_sf"/>
</dbReference>
<comment type="cofactor">
    <cofactor evidence="1 11">
        <name>Mg(2+)</name>
        <dbReference type="ChEBI" id="CHEBI:18420"/>
    </cofactor>
</comment>
<dbReference type="PANTHER" id="PTHR12215">
    <property type="entry name" value="PHOSPHOPANTETHEINE TRANSFERASE"/>
    <property type="match status" value="1"/>
</dbReference>
<dbReference type="AlphaFoldDB" id="A0A556P8M2"/>
<feature type="binding site" evidence="11">
    <location>
        <position position="8"/>
    </location>
    <ligand>
        <name>Mg(2+)</name>
        <dbReference type="ChEBI" id="CHEBI:18420"/>
    </ligand>
</feature>
<sequence>MIKGIGVDIIELKRIEKIIQRKPRFLNRILSDAEMTLYNQLPSSKRKIEFLAGRFAAKEAYSKAEGTGIGVHHSFQSIEILRGASGQPLIYREGKLKENVHLSISHSEAYAIAQVVIEHSLQ</sequence>
<dbReference type="GO" id="GO:0005829">
    <property type="term" value="C:cytosol"/>
    <property type="evidence" value="ECO:0007669"/>
    <property type="project" value="TreeGrafter"/>
</dbReference>
<keyword evidence="4 11" id="KW-0444">Lipid biosynthesis</keyword>
<evidence type="ECO:0000256" key="1">
    <source>
        <dbReference type="ARBA" id="ARBA00001946"/>
    </source>
</evidence>
<comment type="subcellular location">
    <subcellularLocation>
        <location evidence="11">Cytoplasm</location>
    </subcellularLocation>
</comment>